<evidence type="ECO:0000313" key="9">
    <source>
        <dbReference type="EMBL" id="MBK4215963.1"/>
    </source>
</evidence>
<evidence type="ECO:0000256" key="8">
    <source>
        <dbReference type="SAM" id="Phobius"/>
    </source>
</evidence>
<reference evidence="9" key="1">
    <citation type="submission" date="2021-01" db="EMBL/GenBank/DDBJ databases">
        <title>Paracoccus amoyensis sp. nov., isolated from the surface seawater along the coast of Xiamen Island, China.</title>
        <authorList>
            <person name="Lyu L."/>
        </authorList>
    </citation>
    <scope>NUCLEOTIDE SEQUENCE</scope>
    <source>
        <strain evidence="9">MJ17</strain>
    </source>
</reference>
<dbReference type="RefSeq" id="WP_200685405.1">
    <property type="nucleotide sequence ID" value="NZ_JAEPRQ010000002.1"/>
</dbReference>
<evidence type="ECO:0000256" key="5">
    <source>
        <dbReference type="ARBA" id="ARBA00022692"/>
    </source>
</evidence>
<dbReference type="CDD" id="cd06550">
    <property type="entry name" value="TM_ABC_iron-siderophores_like"/>
    <property type="match status" value="1"/>
</dbReference>
<dbReference type="PANTHER" id="PTHR30472:SF24">
    <property type="entry name" value="FERRIC ENTEROBACTIN TRANSPORT SYSTEM PERMEASE PROTEIN FEPG"/>
    <property type="match status" value="1"/>
</dbReference>
<feature type="transmembrane region" description="Helical" evidence="8">
    <location>
        <begin position="233"/>
        <end position="261"/>
    </location>
</feature>
<dbReference type="Pfam" id="PF01032">
    <property type="entry name" value="FecCD"/>
    <property type="match status" value="1"/>
</dbReference>
<evidence type="ECO:0000256" key="4">
    <source>
        <dbReference type="ARBA" id="ARBA00022475"/>
    </source>
</evidence>
<feature type="transmembrane region" description="Helical" evidence="8">
    <location>
        <begin position="57"/>
        <end position="74"/>
    </location>
</feature>
<name>A0A934SE23_9RHOB</name>
<feature type="transmembrane region" description="Helical" evidence="8">
    <location>
        <begin position="188"/>
        <end position="212"/>
    </location>
</feature>
<organism evidence="9 10">
    <name type="scientific">Paracoccus caeni</name>
    <dbReference type="NCBI Taxonomy" id="657651"/>
    <lineage>
        <taxon>Bacteria</taxon>
        <taxon>Pseudomonadati</taxon>
        <taxon>Pseudomonadota</taxon>
        <taxon>Alphaproteobacteria</taxon>
        <taxon>Rhodobacterales</taxon>
        <taxon>Paracoccaceae</taxon>
        <taxon>Paracoccus</taxon>
    </lineage>
</organism>
<comment type="subcellular location">
    <subcellularLocation>
        <location evidence="1">Cell membrane</location>
        <topology evidence="1">Multi-pass membrane protein</topology>
    </subcellularLocation>
</comment>
<keyword evidence="5 8" id="KW-0812">Transmembrane</keyword>
<feature type="transmembrane region" description="Helical" evidence="8">
    <location>
        <begin position="112"/>
        <end position="135"/>
    </location>
</feature>
<dbReference type="InterPro" id="IPR037294">
    <property type="entry name" value="ABC_BtuC-like"/>
</dbReference>
<dbReference type="GO" id="GO:0005886">
    <property type="term" value="C:plasma membrane"/>
    <property type="evidence" value="ECO:0007669"/>
    <property type="project" value="UniProtKB-SubCell"/>
</dbReference>
<feature type="transmembrane region" description="Helical" evidence="8">
    <location>
        <begin position="86"/>
        <end position="106"/>
    </location>
</feature>
<keyword evidence="7 8" id="KW-0472">Membrane</keyword>
<dbReference type="Proteomes" id="UP000640485">
    <property type="component" value="Unassembled WGS sequence"/>
</dbReference>
<dbReference type="AlphaFoldDB" id="A0A934SE23"/>
<protein>
    <submittedName>
        <fullName evidence="9">Iron ABC transporter permease</fullName>
    </submittedName>
</protein>
<evidence type="ECO:0000256" key="2">
    <source>
        <dbReference type="ARBA" id="ARBA00007935"/>
    </source>
</evidence>
<sequence>MRVTLIAALAMPLLLLAALGFGDRPIPLGHILSALTGFGEAPPDAVFILNQLRLPRALLAMTIGAALALAGAICQAAMRNPLAEPGLIGINGGAALAALVLIIGMPGVSLAWLPWAAFGGAMVMVALIQGLAIRVGMRSQRIILIGIGCGALTGGIAGFLSSMGDIILVQRSMIWMAGSLQDSRWEKLWILLMWMTPAMILLMLLAPVLDLLGFEDPVVRGLGVSAPWSRAGMLALCALIAAAAVAATGPIGFVGLIAPHIARHLVGAGHRRLLPLSALMGAGLLLLADTVGRSIIAPAQIPAGILTALLGAPFFGWLMWRHRND</sequence>
<feature type="transmembrane region" description="Helical" evidence="8">
    <location>
        <begin position="303"/>
        <end position="320"/>
    </location>
</feature>
<gene>
    <name evidence="9" type="ORF">JJJ17_08510</name>
</gene>
<evidence type="ECO:0000256" key="1">
    <source>
        <dbReference type="ARBA" id="ARBA00004651"/>
    </source>
</evidence>
<keyword evidence="6 8" id="KW-1133">Transmembrane helix</keyword>
<feature type="transmembrane region" description="Helical" evidence="8">
    <location>
        <begin position="142"/>
        <end position="168"/>
    </location>
</feature>
<keyword evidence="4" id="KW-1003">Cell membrane</keyword>
<proteinExistence type="inferred from homology"/>
<dbReference type="EMBL" id="JAEPRQ010000002">
    <property type="protein sequence ID" value="MBK4215963.1"/>
    <property type="molecule type" value="Genomic_DNA"/>
</dbReference>
<evidence type="ECO:0000256" key="3">
    <source>
        <dbReference type="ARBA" id="ARBA00022448"/>
    </source>
</evidence>
<dbReference type="GO" id="GO:0022857">
    <property type="term" value="F:transmembrane transporter activity"/>
    <property type="evidence" value="ECO:0007669"/>
    <property type="project" value="InterPro"/>
</dbReference>
<keyword evidence="3" id="KW-0813">Transport</keyword>
<accession>A0A934SE23</accession>
<dbReference type="FunFam" id="1.10.3470.10:FF:000001">
    <property type="entry name" value="Vitamin B12 ABC transporter permease BtuC"/>
    <property type="match status" value="1"/>
</dbReference>
<evidence type="ECO:0000313" key="10">
    <source>
        <dbReference type="Proteomes" id="UP000640485"/>
    </source>
</evidence>
<dbReference type="Gene3D" id="1.10.3470.10">
    <property type="entry name" value="ABC transporter involved in vitamin B12 uptake, BtuC"/>
    <property type="match status" value="1"/>
</dbReference>
<keyword evidence="10" id="KW-1185">Reference proteome</keyword>
<dbReference type="PANTHER" id="PTHR30472">
    <property type="entry name" value="FERRIC ENTEROBACTIN TRANSPORT SYSTEM PERMEASE PROTEIN"/>
    <property type="match status" value="1"/>
</dbReference>
<evidence type="ECO:0000256" key="7">
    <source>
        <dbReference type="ARBA" id="ARBA00023136"/>
    </source>
</evidence>
<comment type="caution">
    <text evidence="9">The sequence shown here is derived from an EMBL/GenBank/DDBJ whole genome shotgun (WGS) entry which is preliminary data.</text>
</comment>
<dbReference type="GO" id="GO:0033214">
    <property type="term" value="P:siderophore-iron import into cell"/>
    <property type="evidence" value="ECO:0007669"/>
    <property type="project" value="TreeGrafter"/>
</dbReference>
<evidence type="ECO:0000256" key="6">
    <source>
        <dbReference type="ARBA" id="ARBA00022989"/>
    </source>
</evidence>
<dbReference type="SUPFAM" id="SSF81345">
    <property type="entry name" value="ABC transporter involved in vitamin B12 uptake, BtuC"/>
    <property type="match status" value="1"/>
</dbReference>
<comment type="similarity">
    <text evidence="2">Belongs to the binding-protein-dependent transport system permease family. FecCD subfamily.</text>
</comment>
<dbReference type="InterPro" id="IPR000522">
    <property type="entry name" value="ABC_transptr_permease_BtuC"/>
</dbReference>